<keyword evidence="9" id="KW-1185">Reference proteome</keyword>
<dbReference type="InterPro" id="IPR036196">
    <property type="entry name" value="Ptyr_pPase_sf"/>
</dbReference>
<dbReference type="InterPro" id="IPR017867">
    <property type="entry name" value="Tyr_phospatase_low_mol_wt"/>
</dbReference>
<dbReference type="Pfam" id="PF01451">
    <property type="entry name" value="LMWPc"/>
    <property type="match status" value="1"/>
</dbReference>
<dbReference type="STRING" id="428993.SAMN06296058_0204"/>
<feature type="active site" description="Nucleophile" evidence="6">
    <location>
        <position position="13"/>
    </location>
</feature>
<evidence type="ECO:0000313" key="8">
    <source>
        <dbReference type="EMBL" id="SKC42162.1"/>
    </source>
</evidence>
<proteinExistence type="inferred from homology"/>
<dbReference type="Gene3D" id="3.40.50.2300">
    <property type="match status" value="1"/>
</dbReference>
<feature type="active site" description="Proton donor" evidence="6">
    <location>
        <position position="114"/>
    </location>
</feature>
<evidence type="ECO:0000256" key="6">
    <source>
        <dbReference type="PIRSR" id="PIRSR617867-1"/>
    </source>
</evidence>
<dbReference type="SUPFAM" id="SSF52788">
    <property type="entry name" value="Phosphotyrosine protein phosphatases I"/>
    <property type="match status" value="1"/>
</dbReference>
<feature type="active site" description="Nucleophile" evidence="6">
    <location>
        <position position="7"/>
    </location>
</feature>
<evidence type="ECO:0000256" key="4">
    <source>
        <dbReference type="ARBA" id="ARBA00022912"/>
    </source>
</evidence>
<evidence type="ECO:0000259" key="7">
    <source>
        <dbReference type="SMART" id="SM00226"/>
    </source>
</evidence>
<gene>
    <name evidence="8" type="ORF">SAMN06296058_0204</name>
</gene>
<accession>A0A1T5IST1</accession>
<dbReference type="PANTHER" id="PTHR11717">
    <property type="entry name" value="LOW MOLECULAR WEIGHT PROTEIN TYROSINE PHOSPHATASE"/>
    <property type="match status" value="1"/>
</dbReference>
<keyword evidence="3" id="KW-0378">Hydrolase</keyword>
<dbReference type="OrthoDB" id="9784339at2"/>
<dbReference type="AlphaFoldDB" id="A0A1T5IST1"/>
<dbReference type="InterPro" id="IPR023485">
    <property type="entry name" value="Ptyr_pPase"/>
</dbReference>
<feature type="domain" description="Phosphotyrosine protein phosphatase I" evidence="7">
    <location>
        <begin position="1"/>
        <end position="140"/>
    </location>
</feature>
<organism evidence="8 9">
    <name type="scientific">Pseudoxanthomonas indica</name>
    <dbReference type="NCBI Taxonomy" id="428993"/>
    <lineage>
        <taxon>Bacteria</taxon>
        <taxon>Pseudomonadati</taxon>
        <taxon>Pseudomonadota</taxon>
        <taxon>Gammaproteobacteria</taxon>
        <taxon>Lysobacterales</taxon>
        <taxon>Lysobacteraceae</taxon>
        <taxon>Pseudoxanthomonas</taxon>
    </lineage>
</organism>
<dbReference type="GO" id="GO:0004725">
    <property type="term" value="F:protein tyrosine phosphatase activity"/>
    <property type="evidence" value="ECO:0007669"/>
    <property type="project" value="UniProtKB-EC"/>
</dbReference>
<evidence type="ECO:0000256" key="2">
    <source>
        <dbReference type="ARBA" id="ARBA00013064"/>
    </source>
</evidence>
<reference evidence="8 9" key="1">
    <citation type="submission" date="2017-02" db="EMBL/GenBank/DDBJ databases">
        <authorList>
            <person name="Peterson S.W."/>
        </authorList>
    </citation>
    <scope>NUCLEOTIDE SEQUENCE [LARGE SCALE GENOMIC DNA]</scope>
    <source>
        <strain evidence="8 9">P15</strain>
    </source>
</reference>
<comment type="similarity">
    <text evidence="1">Belongs to the low molecular weight phosphotyrosine protein phosphatase family.</text>
</comment>
<dbReference type="RefSeq" id="WP_079722635.1">
    <property type="nucleotide sequence ID" value="NZ_BMCL01000003.1"/>
</dbReference>
<comment type="catalytic activity">
    <reaction evidence="5">
        <text>O-phospho-L-tyrosyl-[protein] + H2O = L-tyrosyl-[protein] + phosphate</text>
        <dbReference type="Rhea" id="RHEA:10684"/>
        <dbReference type="Rhea" id="RHEA-COMP:10136"/>
        <dbReference type="Rhea" id="RHEA-COMP:20101"/>
        <dbReference type="ChEBI" id="CHEBI:15377"/>
        <dbReference type="ChEBI" id="CHEBI:43474"/>
        <dbReference type="ChEBI" id="CHEBI:46858"/>
        <dbReference type="ChEBI" id="CHEBI:61978"/>
        <dbReference type="EC" id="3.1.3.48"/>
    </reaction>
</comment>
<evidence type="ECO:0000256" key="1">
    <source>
        <dbReference type="ARBA" id="ARBA00011063"/>
    </source>
</evidence>
<dbReference type="CDD" id="cd16343">
    <property type="entry name" value="LMWPTP"/>
    <property type="match status" value="1"/>
</dbReference>
<evidence type="ECO:0000256" key="3">
    <source>
        <dbReference type="ARBA" id="ARBA00022801"/>
    </source>
</evidence>
<keyword evidence="4" id="KW-0904">Protein phosphatase</keyword>
<protein>
    <recommendedName>
        <fullName evidence="2">protein-tyrosine-phosphatase</fullName>
        <ecNumber evidence="2">3.1.3.48</ecNumber>
    </recommendedName>
</protein>
<evidence type="ECO:0000313" key="9">
    <source>
        <dbReference type="Proteomes" id="UP000190341"/>
    </source>
</evidence>
<dbReference type="Proteomes" id="UP000190341">
    <property type="component" value="Unassembled WGS sequence"/>
</dbReference>
<name>A0A1T5IST1_9GAMM</name>
<dbReference type="SMART" id="SM00226">
    <property type="entry name" value="LMWPc"/>
    <property type="match status" value="1"/>
</dbReference>
<dbReference type="EC" id="3.1.3.48" evidence="2"/>
<dbReference type="EMBL" id="FUZV01000001">
    <property type="protein sequence ID" value="SKC42162.1"/>
    <property type="molecule type" value="Genomic_DNA"/>
</dbReference>
<dbReference type="PANTHER" id="PTHR11717:SF31">
    <property type="entry name" value="LOW MOLECULAR WEIGHT PROTEIN-TYROSINE-PHOSPHATASE ETP-RELATED"/>
    <property type="match status" value="1"/>
</dbReference>
<evidence type="ECO:0000256" key="5">
    <source>
        <dbReference type="ARBA" id="ARBA00051722"/>
    </source>
</evidence>
<dbReference type="InterPro" id="IPR050438">
    <property type="entry name" value="LMW_PTPase"/>
</dbReference>
<dbReference type="PRINTS" id="PR00719">
    <property type="entry name" value="LMWPTPASE"/>
</dbReference>
<sequence length="142" mass="15830">MKILIVCVGNICRSPMAEAVLRRRLPDGFAISSAGLAARIGDGVHPVAAEVLREQGYAADDHQARQFERAMIDDAELVLTMEQRHSRALMALAPTLRGRLHLLGRWDGQREIRDPCGRPKASFEEAFEQIERAAQLWCARIA</sequence>